<dbReference type="STRING" id="1094619.G4YYY3"/>
<evidence type="ECO:0000313" key="4">
    <source>
        <dbReference type="Proteomes" id="UP000002640"/>
    </source>
</evidence>
<keyword evidence="4" id="KW-1185">Reference proteome</keyword>
<feature type="region of interest" description="Disordered" evidence="1">
    <location>
        <begin position="224"/>
        <end position="265"/>
    </location>
</feature>
<dbReference type="EMBL" id="JH159152">
    <property type="protein sequence ID" value="EGZ26275.1"/>
    <property type="molecule type" value="Genomic_DNA"/>
</dbReference>
<gene>
    <name evidence="3" type="ORF">PHYSODRAFT_484481</name>
</gene>
<dbReference type="PROSITE" id="PS50829">
    <property type="entry name" value="GYF"/>
    <property type="match status" value="1"/>
</dbReference>
<dbReference type="InterPro" id="IPR003169">
    <property type="entry name" value="GYF"/>
</dbReference>
<feature type="compositionally biased region" description="Acidic residues" evidence="1">
    <location>
        <begin position="229"/>
        <end position="240"/>
    </location>
</feature>
<dbReference type="InterPro" id="IPR039905">
    <property type="entry name" value="CD2BP2/Lin1"/>
</dbReference>
<dbReference type="OMA" id="VITPFNM"/>
<dbReference type="Gene3D" id="3.30.1490.40">
    <property type="match status" value="1"/>
</dbReference>
<accession>G4YYY3</accession>
<dbReference type="SUPFAM" id="SSF55277">
    <property type="entry name" value="GYF domain"/>
    <property type="match status" value="1"/>
</dbReference>
<dbReference type="InterPro" id="IPR035445">
    <property type="entry name" value="GYF-like_dom_sf"/>
</dbReference>
<dbReference type="SMART" id="SM00444">
    <property type="entry name" value="GYF"/>
    <property type="match status" value="1"/>
</dbReference>
<feature type="compositionally biased region" description="Basic residues" evidence="1">
    <location>
        <begin position="91"/>
        <end position="108"/>
    </location>
</feature>
<dbReference type="InParanoid" id="G4YYY3"/>
<organism evidence="3 4">
    <name type="scientific">Phytophthora sojae (strain P6497)</name>
    <name type="common">Soybean stem and root rot agent</name>
    <name type="synonym">Phytophthora megasperma f. sp. glycines</name>
    <dbReference type="NCBI Taxonomy" id="1094619"/>
    <lineage>
        <taxon>Eukaryota</taxon>
        <taxon>Sar</taxon>
        <taxon>Stramenopiles</taxon>
        <taxon>Oomycota</taxon>
        <taxon>Peronosporomycetes</taxon>
        <taxon>Peronosporales</taxon>
        <taxon>Peronosporaceae</taxon>
        <taxon>Phytophthora</taxon>
    </lineage>
</organism>
<proteinExistence type="predicted"/>
<feature type="compositionally biased region" description="Basic and acidic residues" evidence="1">
    <location>
        <begin position="172"/>
        <end position="183"/>
    </location>
</feature>
<dbReference type="KEGG" id="psoj:PHYSODRAFT_484481"/>
<protein>
    <recommendedName>
        <fullName evidence="2">GYF domain-containing protein</fullName>
    </recommendedName>
</protein>
<evidence type="ECO:0000259" key="2">
    <source>
        <dbReference type="PROSITE" id="PS50829"/>
    </source>
</evidence>
<dbReference type="PANTHER" id="PTHR13138:SF3">
    <property type="entry name" value="CD2 ANTIGEN CYTOPLASMIC TAIL-BINDING PROTEIN 2"/>
    <property type="match status" value="1"/>
</dbReference>
<feature type="domain" description="GYF" evidence="2">
    <location>
        <begin position="184"/>
        <end position="242"/>
    </location>
</feature>
<dbReference type="RefSeq" id="XP_009521563.1">
    <property type="nucleotide sequence ID" value="XM_009523268.1"/>
</dbReference>
<feature type="region of interest" description="Disordered" evidence="1">
    <location>
        <begin position="155"/>
        <end position="183"/>
    </location>
</feature>
<feature type="region of interest" description="Disordered" evidence="1">
    <location>
        <begin position="37"/>
        <end position="68"/>
    </location>
</feature>
<sequence length="265" mass="30507">MTAFNMEEEKDEGHFDADGNFVWDDEAKKVQEEAWLDGVSEQQMGAAKSAKSRREFRDEQAEETLTTDAANRTLAALLKPRETVLQALKRLGSKKRERVRPGSKRKQAQMKETQPAQTEEEKKQFEQVTEAADFLMRSGEVDVYSQIKEEFVPEEELLAQRRERSVQFAEDSEGKSEEHPPKQEVMWEYKATDGQIHGPFPTSSFVAWQQQGYFKGESAVEMRQQEMLNDFEDSDDEEEAPAAKDKEKAGESPWKRSDTIDFSSY</sequence>
<evidence type="ECO:0000256" key="1">
    <source>
        <dbReference type="SAM" id="MobiDB-lite"/>
    </source>
</evidence>
<name>G4YYY3_PHYSP</name>
<dbReference type="PANTHER" id="PTHR13138">
    <property type="entry name" value="PROTEIN LIN1"/>
    <property type="match status" value="1"/>
</dbReference>
<reference evidence="3 4" key="1">
    <citation type="journal article" date="2006" name="Science">
        <title>Phytophthora genome sequences uncover evolutionary origins and mechanisms of pathogenesis.</title>
        <authorList>
            <person name="Tyler B.M."/>
            <person name="Tripathy S."/>
            <person name="Zhang X."/>
            <person name="Dehal P."/>
            <person name="Jiang R.H."/>
            <person name="Aerts A."/>
            <person name="Arredondo F.D."/>
            <person name="Baxter L."/>
            <person name="Bensasson D."/>
            <person name="Beynon J.L."/>
            <person name="Chapman J."/>
            <person name="Damasceno C.M."/>
            <person name="Dorrance A.E."/>
            <person name="Dou D."/>
            <person name="Dickerman A.W."/>
            <person name="Dubchak I.L."/>
            <person name="Garbelotto M."/>
            <person name="Gijzen M."/>
            <person name="Gordon S.G."/>
            <person name="Govers F."/>
            <person name="Grunwald N.J."/>
            <person name="Huang W."/>
            <person name="Ivors K.L."/>
            <person name="Jones R.W."/>
            <person name="Kamoun S."/>
            <person name="Krampis K."/>
            <person name="Lamour K.H."/>
            <person name="Lee M.K."/>
            <person name="McDonald W.H."/>
            <person name="Medina M."/>
            <person name="Meijer H.J."/>
            <person name="Nordberg E.K."/>
            <person name="Maclean D.J."/>
            <person name="Ospina-Giraldo M.D."/>
            <person name="Morris P.F."/>
            <person name="Phuntumart V."/>
            <person name="Putnam N.H."/>
            <person name="Rash S."/>
            <person name="Rose J.K."/>
            <person name="Sakihama Y."/>
            <person name="Salamov A.A."/>
            <person name="Savidor A."/>
            <person name="Scheuring C.F."/>
            <person name="Smith B.M."/>
            <person name="Sobral B.W."/>
            <person name="Terry A."/>
            <person name="Torto-Alalibo T.A."/>
            <person name="Win J."/>
            <person name="Xu Z."/>
            <person name="Zhang H."/>
            <person name="Grigoriev I.V."/>
            <person name="Rokhsar D.S."/>
            <person name="Boore J.L."/>
        </authorList>
    </citation>
    <scope>NUCLEOTIDE SEQUENCE [LARGE SCALE GENOMIC DNA]</scope>
    <source>
        <strain evidence="3 4">P6497</strain>
    </source>
</reference>
<dbReference type="GeneID" id="20655759"/>
<feature type="compositionally biased region" description="Basic and acidic residues" evidence="1">
    <location>
        <begin position="241"/>
        <end position="259"/>
    </location>
</feature>
<evidence type="ECO:0000313" key="3">
    <source>
        <dbReference type="EMBL" id="EGZ26275.1"/>
    </source>
</evidence>
<dbReference type="Pfam" id="PF02213">
    <property type="entry name" value="GYF"/>
    <property type="match status" value="1"/>
</dbReference>
<dbReference type="AlphaFoldDB" id="G4YYY3"/>
<dbReference type="GO" id="GO:0005682">
    <property type="term" value="C:U5 snRNP"/>
    <property type="evidence" value="ECO:0007669"/>
    <property type="project" value="InterPro"/>
</dbReference>
<feature type="region of interest" description="Disordered" evidence="1">
    <location>
        <begin position="89"/>
        <end position="125"/>
    </location>
</feature>
<dbReference type="Proteomes" id="UP000002640">
    <property type="component" value="Unassembled WGS sequence"/>
</dbReference>